<accession>A0A5C1ADX6</accession>
<protein>
    <submittedName>
        <fullName evidence="1">Uncharacterized protein</fullName>
    </submittedName>
</protein>
<reference evidence="2" key="1">
    <citation type="submission" date="2019-08" db="EMBL/GenBank/DDBJ databases">
        <title>Limnoglobus roseus gen. nov., sp. nov., a novel freshwater planctomycete with a giant genome from the family Gemmataceae.</title>
        <authorList>
            <person name="Kulichevskaya I.S."/>
            <person name="Naumoff D.G."/>
            <person name="Miroshnikov K."/>
            <person name="Ivanova A."/>
            <person name="Philippov D.A."/>
            <person name="Hakobyan A."/>
            <person name="Rijpstra I.C."/>
            <person name="Sinninghe Damste J.S."/>
            <person name="Liesack W."/>
            <person name="Dedysh S.N."/>
        </authorList>
    </citation>
    <scope>NUCLEOTIDE SEQUENCE [LARGE SCALE GENOMIC DNA]</scope>
    <source>
        <strain evidence="2">PX52</strain>
    </source>
</reference>
<gene>
    <name evidence="1" type="ORF">PX52LOC_04575</name>
</gene>
<organism evidence="1 2">
    <name type="scientific">Limnoglobus roseus</name>
    <dbReference type="NCBI Taxonomy" id="2598579"/>
    <lineage>
        <taxon>Bacteria</taxon>
        <taxon>Pseudomonadati</taxon>
        <taxon>Planctomycetota</taxon>
        <taxon>Planctomycetia</taxon>
        <taxon>Gemmatales</taxon>
        <taxon>Gemmataceae</taxon>
        <taxon>Limnoglobus</taxon>
    </lineage>
</organism>
<sequence>MAKAVVHGSDYQSIAEAEQAIDRYFQDRNEHFRLHRKRAGKKIWGQEITPPAFSAANNCKDPMWCQNR</sequence>
<keyword evidence="2" id="KW-1185">Reference proteome</keyword>
<proteinExistence type="predicted"/>
<evidence type="ECO:0000313" key="2">
    <source>
        <dbReference type="Proteomes" id="UP000324974"/>
    </source>
</evidence>
<dbReference type="Proteomes" id="UP000324974">
    <property type="component" value="Chromosome"/>
</dbReference>
<dbReference type="AlphaFoldDB" id="A0A5C1ADX6"/>
<dbReference type="EMBL" id="CP042425">
    <property type="protein sequence ID" value="QEL17579.1"/>
    <property type="molecule type" value="Genomic_DNA"/>
</dbReference>
<evidence type="ECO:0000313" key="1">
    <source>
        <dbReference type="EMBL" id="QEL17579.1"/>
    </source>
</evidence>
<dbReference type="KEGG" id="lrs:PX52LOC_04575"/>
<name>A0A5C1ADX6_9BACT</name>